<evidence type="ECO:0000256" key="3">
    <source>
        <dbReference type="ARBA" id="ARBA00022519"/>
    </source>
</evidence>
<feature type="region of interest" description="Disordered" evidence="7">
    <location>
        <begin position="537"/>
        <end position="566"/>
    </location>
</feature>
<keyword evidence="3" id="KW-0997">Cell inner membrane</keyword>
<keyword evidence="2" id="KW-1003">Cell membrane</keyword>
<evidence type="ECO:0000256" key="2">
    <source>
        <dbReference type="ARBA" id="ARBA00022475"/>
    </source>
</evidence>
<evidence type="ECO:0000256" key="4">
    <source>
        <dbReference type="ARBA" id="ARBA00022692"/>
    </source>
</evidence>
<organism evidence="10 11">
    <name type="scientific">Dyella nitratireducens</name>
    <dbReference type="NCBI Taxonomy" id="1849580"/>
    <lineage>
        <taxon>Bacteria</taxon>
        <taxon>Pseudomonadati</taxon>
        <taxon>Pseudomonadota</taxon>
        <taxon>Gammaproteobacteria</taxon>
        <taxon>Lysobacterales</taxon>
        <taxon>Rhodanobacteraceae</taxon>
        <taxon>Dyella</taxon>
    </lineage>
</organism>
<name>A0ABQ1G202_9GAMM</name>
<comment type="caution">
    <text evidence="10">The sequence shown here is derived from an EMBL/GenBank/DDBJ whole genome shotgun (WGS) entry which is preliminary data.</text>
</comment>
<keyword evidence="11" id="KW-1185">Reference proteome</keyword>
<dbReference type="InterPro" id="IPR051800">
    <property type="entry name" value="PqiA-PqiB_transport"/>
</dbReference>
<gene>
    <name evidence="10" type="ORF">GCM10010981_26120</name>
</gene>
<comment type="subcellular location">
    <subcellularLocation>
        <location evidence="1">Cell inner membrane</location>
    </subcellularLocation>
</comment>
<protein>
    <submittedName>
        <fullName evidence="10">Mammalian cell entry protein</fullName>
    </submittedName>
</protein>
<keyword evidence="6 8" id="KW-0472">Membrane</keyword>
<evidence type="ECO:0000256" key="6">
    <source>
        <dbReference type="ARBA" id="ARBA00023136"/>
    </source>
</evidence>
<dbReference type="RefSeq" id="WP_188794734.1">
    <property type="nucleotide sequence ID" value="NZ_BMJA01000002.1"/>
</dbReference>
<feature type="domain" description="Mce/MlaD" evidence="9">
    <location>
        <begin position="166"/>
        <end position="233"/>
    </location>
</feature>
<reference evidence="11" key="1">
    <citation type="journal article" date="2019" name="Int. J. Syst. Evol. Microbiol.">
        <title>The Global Catalogue of Microorganisms (GCM) 10K type strain sequencing project: providing services to taxonomists for standard genome sequencing and annotation.</title>
        <authorList>
            <consortium name="The Broad Institute Genomics Platform"/>
            <consortium name="The Broad Institute Genome Sequencing Center for Infectious Disease"/>
            <person name="Wu L."/>
            <person name="Ma J."/>
        </authorList>
    </citation>
    <scope>NUCLEOTIDE SEQUENCE [LARGE SCALE GENOMIC DNA]</scope>
    <source>
        <strain evidence="11">CGMCC 1.15439</strain>
    </source>
</reference>
<evidence type="ECO:0000256" key="5">
    <source>
        <dbReference type="ARBA" id="ARBA00022989"/>
    </source>
</evidence>
<accession>A0ABQ1G202</accession>
<dbReference type="Pfam" id="PF02470">
    <property type="entry name" value="MlaD"/>
    <property type="match status" value="3"/>
</dbReference>
<dbReference type="Proteomes" id="UP000620046">
    <property type="component" value="Unassembled WGS sequence"/>
</dbReference>
<evidence type="ECO:0000256" key="1">
    <source>
        <dbReference type="ARBA" id="ARBA00004533"/>
    </source>
</evidence>
<evidence type="ECO:0000259" key="9">
    <source>
        <dbReference type="Pfam" id="PF02470"/>
    </source>
</evidence>
<evidence type="ECO:0000256" key="8">
    <source>
        <dbReference type="SAM" id="Phobius"/>
    </source>
</evidence>
<dbReference type="InterPro" id="IPR003399">
    <property type="entry name" value="Mce/MlaD"/>
</dbReference>
<proteinExistence type="predicted"/>
<dbReference type="PANTHER" id="PTHR30462:SF0">
    <property type="entry name" value="INTERMEMBRANE TRANSPORT PROTEIN YEBT"/>
    <property type="match status" value="1"/>
</dbReference>
<evidence type="ECO:0000256" key="7">
    <source>
        <dbReference type="SAM" id="MobiDB-lite"/>
    </source>
</evidence>
<evidence type="ECO:0000313" key="10">
    <source>
        <dbReference type="EMBL" id="GGA35802.1"/>
    </source>
</evidence>
<keyword evidence="5 8" id="KW-1133">Transmembrane helix</keyword>
<sequence>MTDQNPLNVGGNLPEPVVKHRRVNASWIWLVPAVAALIGLSLVINAWRQQGPTINISFQTAQGLESGKTVVKYKDVVIGKVVGIRLSQDHSKVIVKVDLEKSAGDIAVSDSRFWVVRPRIGLGGVSGIDTLLSGSFIGVDVGKSTQTQTDFVGQETPPSVLHDSRGKSFTLHSGDLGSLDIGSPVYYRRIQVGRVASYKLDDNGKGVTMKIFVDSPYDKFVSNESRFWNASGVDVTISADGLKLNTQSLATVLAGGVAFNDAPGPHPNEKEADENATFTLFDTESNAMAPPDGEPRYIVMRFDQPLRGLAVGAPVEFRGINFGSVVSVRMDYDEKTGHFPIYVGAVVYPDRLGRAHKKLAEIAKSKGDNDYMSYLIGGLVAHGLRAEAKTGNLLTGQLYISMDMVPNAPKIAYNPNARPLEIPTVPGSLDKLQEQMGQIVDKLSKIPFDAIGNNLNHTLADLDSTIKQVNGNVLPAFQETLKGANRTLSTANQTLGTANSALSPDSPLQQNLAGTLQELQRMARSLRTLTDYLNAQPSSLIRGRSKDAPLPDNGTPTAQPQQGSKP</sequence>
<keyword evidence="4 8" id="KW-0812">Transmembrane</keyword>
<dbReference type="PANTHER" id="PTHR30462">
    <property type="entry name" value="INTERMEMBRANE TRANSPORT PROTEIN PQIB-RELATED"/>
    <property type="match status" value="1"/>
</dbReference>
<feature type="domain" description="Mce/MlaD" evidence="9">
    <location>
        <begin position="51"/>
        <end position="140"/>
    </location>
</feature>
<feature type="compositionally biased region" description="Polar residues" evidence="7">
    <location>
        <begin position="554"/>
        <end position="566"/>
    </location>
</feature>
<dbReference type="EMBL" id="BMJA01000002">
    <property type="protein sequence ID" value="GGA35802.1"/>
    <property type="molecule type" value="Genomic_DNA"/>
</dbReference>
<evidence type="ECO:0000313" key="11">
    <source>
        <dbReference type="Proteomes" id="UP000620046"/>
    </source>
</evidence>
<feature type="transmembrane region" description="Helical" evidence="8">
    <location>
        <begin position="27"/>
        <end position="47"/>
    </location>
</feature>
<feature type="domain" description="Mce/MlaD" evidence="9">
    <location>
        <begin position="296"/>
        <end position="403"/>
    </location>
</feature>